<evidence type="ECO:0000256" key="3">
    <source>
        <dbReference type="SAM" id="MobiDB-lite"/>
    </source>
</evidence>
<dbReference type="Proteomes" id="UP001300502">
    <property type="component" value="Unassembled WGS sequence"/>
</dbReference>
<evidence type="ECO:0000313" key="6">
    <source>
        <dbReference type="Proteomes" id="UP001300502"/>
    </source>
</evidence>
<reference evidence="5 6" key="1">
    <citation type="submission" date="2022-07" db="EMBL/GenBank/DDBJ databases">
        <title>Genome-wide signatures of adaptation to extreme environments.</title>
        <authorList>
            <person name="Cho C.H."/>
            <person name="Yoon H.S."/>
        </authorList>
    </citation>
    <scope>NUCLEOTIDE SEQUENCE [LARGE SCALE GENOMIC DNA]</scope>
    <source>
        <strain evidence="5 6">108.79 E11</strain>
    </source>
</reference>
<dbReference type="Pfam" id="PF07808">
    <property type="entry name" value="RED_N"/>
    <property type="match status" value="1"/>
</dbReference>
<feature type="compositionally biased region" description="Basic and acidic residues" evidence="3">
    <location>
        <begin position="78"/>
        <end position="95"/>
    </location>
</feature>
<feature type="region of interest" description="Disordered" evidence="3">
    <location>
        <begin position="316"/>
        <end position="337"/>
    </location>
</feature>
<dbReference type="GO" id="GO:0005634">
    <property type="term" value="C:nucleus"/>
    <property type="evidence" value="ECO:0007669"/>
    <property type="project" value="UniProtKB-SubCell"/>
</dbReference>
<sequence length="358" mass="41699">MEGFSSSSRRPVDKKQRKHAKEKNKPDLSTIEGSKQFILQQDKKKRKKTHDEAETTLVQPQEDENAATTRLTTHRYRDRAQERREGNTINQHEDGSWNQDELQFSPFVKGLDYSLLKRNEPNENTVHEHTVQSDREETISPSELQPREQKVDDISEQINWPSTVAKIAVLQFRKEKPTIDSSHRVDSFYPGRMFYVYELTNHGFHASDRPSIIRHSKRNIPPSNRVTYEWDRDVASLIWAGHKNKLSSRGTDSSIYNPESNSEVRLIWNCKRPREHNVSSTVQPTDNNNAAVHEHASSSEWPQVDYQTVECTNADTEKEKTENLHQSANQNENDIREEDMDIFPDVDPTKVTWQYMNS</sequence>
<keyword evidence="6" id="KW-1185">Reference proteome</keyword>
<dbReference type="AlphaFoldDB" id="A0AAV9IB42"/>
<comment type="subcellular location">
    <subcellularLocation>
        <location evidence="1">Nucleus</location>
    </subcellularLocation>
</comment>
<feature type="region of interest" description="Disordered" evidence="3">
    <location>
        <begin position="1"/>
        <end position="96"/>
    </location>
</feature>
<dbReference type="PANTHER" id="PTHR12765">
    <property type="entry name" value="RED PROTEIN IK FACTOR CYTOKINE IK"/>
    <property type="match status" value="1"/>
</dbReference>
<name>A0AAV9IB42_9RHOD</name>
<organism evidence="5 6">
    <name type="scientific">Galdieria yellowstonensis</name>
    <dbReference type="NCBI Taxonomy" id="3028027"/>
    <lineage>
        <taxon>Eukaryota</taxon>
        <taxon>Rhodophyta</taxon>
        <taxon>Bangiophyceae</taxon>
        <taxon>Galdieriales</taxon>
        <taxon>Galdieriaceae</taxon>
        <taxon>Galdieria</taxon>
    </lineage>
</organism>
<gene>
    <name evidence="5" type="ORF">GAYE_SCF04G2493</name>
</gene>
<evidence type="ECO:0000313" key="5">
    <source>
        <dbReference type="EMBL" id="KAK4524592.1"/>
    </source>
</evidence>
<keyword evidence="2" id="KW-0539">Nucleus</keyword>
<evidence type="ECO:0000256" key="1">
    <source>
        <dbReference type="ARBA" id="ARBA00004123"/>
    </source>
</evidence>
<protein>
    <recommendedName>
        <fullName evidence="4">RED-like N-terminal domain-containing protein</fullName>
    </recommendedName>
</protein>
<feature type="domain" description="RED-like N-terminal" evidence="4">
    <location>
        <begin position="105"/>
        <end position="225"/>
    </location>
</feature>
<dbReference type="EMBL" id="JANCYU010000024">
    <property type="protein sequence ID" value="KAK4524592.1"/>
    <property type="molecule type" value="Genomic_DNA"/>
</dbReference>
<comment type="caution">
    <text evidence="5">The sequence shown here is derived from an EMBL/GenBank/DDBJ whole genome shotgun (WGS) entry which is preliminary data.</text>
</comment>
<proteinExistence type="predicted"/>
<evidence type="ECO:0000259" key="4">
    <source>
        <dbReference type="Pfam" id="PF07808"/>
    </source>
</evidence>
<dbReference type="InterPro" id="IPR039896">
    <property type="entry name" value="Red-like"/>
</dbReference>
<dbReference type="InterPro" id="IPR012916">
    <property type="entry name" value="RED_N"/>
</dbReference>
<accession>A0AAV9IB42</accession>
<feature type="compositionally biased region" description="Basic and acidic residues" evidence="3">
    <location>
        <begin position="120"/>
        <end position="138"/>
    </location>
</feature>
<evidence type="ECO:0000256" key="2">
    <source>
        <dbReference type="ARBA" id="ARBA00023242"/>
    </source>
</evidence>
<feature type="region of interest" description="Disordered" evidence="3">
    <location>
        <begin position="120"/>
        <end position="149"/>
    </location>
</feature>